<accession>A0A917MEE1</accession>
<name>A0A917MEE1_9SPHI</name>
<protein>
    <submittedName>
        <fullName evidence="1">Uncharacterized protein</fullName>
    </submittedName>
</protein>
<reference evidence="1" key="2">
    <citation type="submission" date="2020-09" db="EMBL/GenBank/DDBJ databases">
        <authorList>
            <person name="Sun Q."/>
            <person name="Zhou Y."/>
        </authorList>
    </citation>
    <scope>NUCLEOTIDE SEQUENCE</scope>
    <source>
        <strain evidence="1">CGMCC 1.12195</strain>
    </source>
</reference>
<organism evidence="1 2">
    <name type="scientific">Parapedobacter pyrenivorans</name>
    <dbReference type="NCBI Taxonomy" id="1305674"/>
    <lineage>
        <taxon>Bacteria</taxon>
        <taxon>Pseudomonadati</taxon>
        <taxon>Bacteroidota</taxon>
        <taxon>Sphingobacteriia</taxon>
        <taxon>Sphingobacteriales</taxon>
        <taxon>Sphingobacteriaceae</taxon>
        <taxon>Parapedobacter</taxon>
    </lineage>
</organism>
<proteinExistence type="predicted"/>
<evidence type="ECO:0000313" key="2">
    <source>
        <dbReference type="Proteomes" id="UP000660862"/>
    </source>
</evidence>
<comment type="caution">
    <text evidence="1">The sequence shown here is derived from an EMBL/GenBank/DDBJ whole genome shotgun (WGS) entry which is preliminary data.</text>
</comment>
<sequence>MKTMNFDSKAQSCAGTIMENPMPLQALFGLLSADEEDEPKVPKCGFTPL</sequence>
<dbReference type="EMBL" id="BMER01000005">
    <property type="protein sequence ID" value="GGH00050.1"/>
    <property type="molecule type" value="Genomic_DNA"/>
</dbReference>
<dbReference type="Proteomes" id="UP000660862">
    <property type="component" value="Unassembled WGS sequence"/>
</dbReference>
<reference evidence="1" key="1">
    <citation type="journal article" date="2014" name="Int. J. Syst. Evol. Microbiol.">
        <title>Complete genome sequence of Corynebacterium casei LMG S-19264T (=DSM 44701T), isolated from a smear-ripened cheese.</title>
        <authorList>
            <consortium name="US DOE Joint Genome Institute (JGI-PGF)"/>
            <person name="Walter F."/>
            <person name="Albersmeier A."/>
            <person name="Kalinowski J."/>
            <person name="Ruckert C."/>
        </authorList>
    </citation>
    <scope>NUCLEOTIDE SEQUENCE</scope>
    <source>
        <strain evidence="1">CGMCC 1.12195</strain>
    </source>
</reference>
<dbReference type="AlphaFoldDB" id="A0A917MEE1"/>
<gene>
    <name evidence="1" type="ORF">GCM10007415_39920</name>
</gene>
<evidence type="ECO:0000313" key="1">
    <source>
        <dbReference type="EMBL" id="GGH00050.1"/>
    </source>
</evidence>
<keyword evidence="2" id="KW-1185">Reference proteome</keyword>